<evidence type="ECO:0000313" key="2">
    <source>
        <dbReference type="Proteomes" id="UP000184501"/>
    </source>
</evidence>
<evidence type="ECO:0000313" key="1">
    <source>
        <dbReference type="EMBL" id="SHG02417.1"/>
    </source>
</evidence>
<protein>
    <submittedName>
        <fullName evidence="1">Uncharacterized protein</fullName>
    </submittedName>
</protein>
<gene>
    <name evidence="1" type="ORF">SAMN05444320_10698</name>
</gene>
<dbReference type="EMBL" id="FQVN01000006">
    <property type="protein sequence ID" value="SHG02417.1"/>
    <property type="molecule type" value="Genomic_DNA"/>
</dbReference>
<sequence length="48" mass="5708">MPVTSDQTRRGRQHRAPLRDAVARAARRLDEWTLEAFNPVFPHRGRRR</sequence>
<proteinExistence type="predicted"/>
<dbReference type="AlphaFoldDB" id="A0A1M5GFC7"/>
<dbReference type="Proteomes" id="UP000184501">
    <property type="component" value="Unassembled WGS sequence"/>
</dbReference>
<organism evidence="1 2">
    <name type="scientific">Streptoalloteichus hindustanus</name>
    <dbReference type="NCBI Taxonomy" id="2017"/>
    <lineage>
        <taxon>Bacteria</taxon>
        <taxon>Bacillati</taxon>
        <taxon>Actinomycetota</taxon>
        <taxon>Actinomycetes</taxon>
        <taxon>Pseudonocardiales</taxon>
        <taxon>Pseudonocardiaceae</taxon>
        <taxon>Streptoalloteichus</taxon>
    </lineage>
</organism>
<keyword evidence="2" id="KW-1185">Reference proteome</keyword>
<dbReference type="RefSeq" id="WP_159447757.1">
    <property type="nucleotide sequence ID" value="NZ_FQVN01000006.1"/>
</dbReference>
<accession>A0A1M5GFC7</accession>
<reference evidence="1 2" key="1">
    <citation type="submission" date="2016-11" db="EMBL/GenBank/DDBJ databases">
        <authorList>
            <person name="Jaros S."/>
            <person name="Januszkiewicz K."/>
            <person name="Wedrychowicz H."/>
        </authorList>
    </citation>
    <scope>NUCLEOTIDE SEQUENCE [LARGE SCALE GENOMIC DNA]</scope>
    <source>
        <strain evidence="1 2">DSM 44523</strain>
    </source>
</reference>
<name>A0A1M5GFC7_STRHI</name>